<accession>A0A1B0CGW2</accession>
<evidence type="ECO:0000313" key="3">
    <source>
        <dbReference type="Proteomes" id="UP000092461"/>
    </source>
</evidence>
<dbReference type="VEuPathDB" id="VectorBase:LLONM1_000430"/>
<dbReference type="EnsemblMetazoa" id="LLOJ003675-RA">
    <property type="protein sequence ID" value="LLOJ003675-PA"/>
    <property type="gene ID" value="LLOJ003675"/>
</dbReference>
<evidence type="ECO:0000313" key="2">
    <source>
        <dbReference type="EnsemblMetazoa" id="LLOJ003675-PA"/>
    </source>
</evidence>
<reference evidence="2" key="1">
    <citation type="submission" date="2020-05" db="UniProtKB">
        <authorList>
            <consortium name="EnsemblMetazoa"/>
        </authorList>
    </citation>
    <scope>IDENTIFICATION</scope>
    <source>
        <strain evidence="2">Jacobina</strain>
    </source>
</reference>
<keyword evidence="3" id="KW-1185">Reference proteome</keyword>
<proteinExistence type="predicted"/>
<feature type="compositionally biased region" description="Acidic residues" evidence="1">
    <location>
        <begin position="173"/>
        <end position="185"/>
    </location>
</feature>
<name>A0A1B0CGW2_LUTLO</name>
<feature type="region of interest" description="Disordered" evidence="1">
    <location>
        <begin position="258"/>
        <end position="292"/>
    </location>
</feature>
<protein>
    <submittedName>
        <fullName evidence="2">Uncharacterized protein</fullName>
    </submittedName>
</protein>
<organism evidence="2 3">
    <name type="scientific">Lutzomyia longipalpis</name>
    <name type="common">Sand fly</name>
    <dbReference type="NCBI Taxonomy" id="7200"/>
    <lineage>
        <taxon>Eukaryota</taxon>
        <taxon>Metazoa</taxon>
        <taxon>Ecdysozoa</taxon>
        <taxon>Arthropoda</taxon>
        <taxon>Hexapoda</taxon>
        <taxon>Insecta</taxon>
        <taxon>Pterygota</taxon>
        <taxon>Neoptera</taxon>
        <taxon>Endopterygota</taxon>
        <taxon>Diptera</taxon>
        <taxon>Nematocera</taxon>
        <taxon>Psychodoidea</taxon>
        <taxon>Psychodidae</taxon>
        <taxon>Lutzomyia</taxon>
        <taxon>Lutzomyia</taxon>
    </lineage>
</organism>
<sequence length="359" mass="40011">MDYGSNYTQNSTEMMSKHFQKHLNHVQRSASYHQNPFLKDTELGFWDMRARTPNTTPASTVLNSPEVTDSEGGMAGPPLGLVSRSHIGMLPSKQSHHIRVGRSPVGHGESYSFVEPTSAAAAASCSSTSASGRSVAVVTDGEVVVFDDIGDTLQNLRITTESEMPEHKTIHEENDEEEDDEEDEEETVDIFEHTRVPREQINHKMANHLEATTTRYVSKYDGSPRRFGHLATSSTINQYYDDTPISKAQTYGTMTTKLKPRPGFPQRVMPSPTEPTTVPLDEHSHNQEGSSSSINVAEMQTPTDFTLTEPKLSTFDYLYEFSETRKVLEEFFKCPIAEDDKTLEKLSDFNGSDADSTVS</sequence>
<dbReference type="EMBL" id="AJWK01011631">
    <property type="status" value="NOT_ANNOTATED_CDS"/>
    <property type="molecule type" value="Genomic_DNA"/>
</dbReference>
<evidence type="ECO:0000256" key="1">
    <source>
        <dbReference type="SAM" id="MobiDB-lite"/>
    </source>
</evidence>
<dbReference type="VEuPathDB" id="VectorBase:LLOJ003675"/>
<dbReference type="Proteomes" id="UP000092461">
    <property type="component" value="Unassembled WGS sequence"/>
</dbReference>
<feature type="region of interest" description="Disordered" evidence="1">
    <location>
        <begin position="164"/>
        <end position="185"/>
    </location>
</feature>
<dbReference type="AlphaFoldDB" id="A0A1B0CGW2"/>